<dbReference type="AlphaFoldDB" id="E9P9T8"/>
<protein>
    <submittedName>
        <fullName evidence="1">tRNA, Ile</fullName>
    </submittedName>
</protein>
<sequence length="44" mass="5016">ARVAQWLELRAYSNIRFPKFLCQRPFKQAFKSNATVVGSNPTSS</sequence>
<organism evidence="1">
    <name type="scientific">Saccharomyces cerevisiae</name>
    <name type="common">Baker's yeast</name>
    <dbReference type="NCBI Taxonomy" id="4932"/>
    <lineage>
        <taxon>Eukaryota</taxon>
        <taxon>Fungi</taxon>
        <taxon>Dikarya</taxon>
        <taxon>Ascomycota</taxon>
        <taxon>Saccharomycotina</taxon>
        <taxon>Saccharomycetes</taxon>
        <taxon>Saccharomycetales</taxon>
        <taxon>Saccharomycetaceae</taxon>
        <taxon>Saccharomyces</taxon>
    </lineage>
</organism>
<feature type="non-terminal residue" evidence="1">
    <location>
        <position position="1"/>
    </location>
</feature>
<accession>E9P9T8</accession>
<name>E9P9T8_YEASX</name>
<dbReference type="EMBL" id="L07115">
    <property type="protein sequence ID" value="AAA65497.1"/>
    <property type="molecule type" value="Genomic_DNA"/>
</dbReference>
<proteinExistence type="predicted"/>
<feature type="non-terminal residue" evidence="1">
    <location>
        <position position="44"/>
    </location>
</feature>
<evidence type="ECO:0000313" key="1">
    <source>
        <dbReference type="EMBL" id="AAA65497.1"/>
    </source>
</evidence>
<reference evidence="1" key="1">
    <citation type="submission" date="1992-12" db="EMBL/GenBank/DDBJ databases">
        <title>Evidence that GCD6 and GCD7, translational regulators of GCN4, are subunits of the guanine nucleotide exchange factor for eIF-2 in yeast.</title>
        <authorList>
            <person name="Bushman J.L."/>
            <person name="Asuru A.I."/>
            <person name="Matts R.L."/>
            <person name="Hinnebusch A.G."/>
        </authorList>
    </citation>
    <scope>NUCLEOTIDE SEQUENCE</scope>
    <source>
        <strain evidence="1">S288C</strain>
    </source>
</reference>